<gene>
    <name evidence="3" type="ORF">Q8A64_15885</name>
</gene>
<protein>
    <submittedName>
        <fullName evidence="3">MBL fold metallo-hydrolase</fullName>
    </submittedName>
</protein>
<organism evidence="3 4">
    <name type="scientific">Keguizhuia sedimenti</name>
    <dbReference type="NCBI Taxonomy" id="3064264"/>
    <lineage>
        <taxon>Bacteria</taxon>
        <taxon>Pseudomonadati</taxon>
        <taxon>Pseudomonadota</taxon>
        <taxon>Betaproteobacteria</taxon>
        <taxon>Burkholderiales</taxon>
        <taxon>Oxalobacteraceae</taxon>
        <taxon>Keguizhuia</taxon>
    </lineage>
</organism>
<sequence>MAKYCKDVHTGITAQDHSAADSSLSAALILIACILFLAIAPAAFSQSSAPDRGQESASSAGSVNDVLELPANSSSPEFDKGSVQFIGNATVIIRYAGFTILTDPNFLHKGDHVHLGYGLKSKRLTEPAISLDKLPPIDLIVLSHFHGDHFDQLVQEKLGRNIPIITTDAASKELEKLGFKSRHAMSKWSKLTVKKGNAQLRITSTPARHGPPGAAVALPETMGSMLEFAKQDGGATYRMYITGDTLVYDEIHDIPKRFPDIDLALLHLGGTKILKTVLITMDAEQGVRMLKIVAPQHAIPIHYNDYDVFKSSIEDFEREVNAAGMKNKITYLKHGETYTFRQKK</sequence>
<proteinExistence type="predicted"/>
<dbReference type="InterPro" id="IPR050114">
    <property type="entry name" value="UPF0173_UPF0282_UlaG_hydrolase"/>
</dbReference>
<dbReference type="EMBL" id="JAUYVH010000013">
    <property type="protein sequence ID" value="MDQ9171895.1"/>
    <property type="molecule type" value="Genomic_DNA"/>
</dbReference>
<dbReference type="Pfam" id="PF12706">
    <property type="entry name" value="Lactamase_B_2"/>
    <property type="match status" value="1"/>
</dbReference>
<dbReference type="Gene3D" id="3.60.15.10">
    <property type="entry name" value="Ribonuclease Z/Hydroxyacylglutathione hydrolase-like"/>
    <property type="match status" value="1"/>
</dbReference>
<evidence type="ECO:0000313" key="3">
    <source>
        <dbReference type="EMBL" id="MDQ9171895.1"/>
    </source>
</evidence>
<evidence type="ECO:0000313" key="4">
    <source>
        <dbReference type="Proteomes" id="UP001225596"/>
    </source>
</evidence>
<dbReference type="InterPro" id="IPR036866">
    <property type="entry name" value="RibonucZ/Hydroxyglut_hydro"/>
</dbReference>
<dbReference type="SUPFAM" id="SSF56281">
    <property type="entry name" value="Metallo-hydrolase/oxidoreductase"/>
    <property type="match status" value="1"/>
</dbReference>
<dbReference type="Proteomes" id="UP001225596">
    <property type="component" value="Unassembled WGS sequence"/>
</dbReference>
<keyword evidence="1" id="KW-0472">Membrane</keyword>
<dbReference type="PANTHER" id="PTHR43546">
    <property type="entry name" value="UPF0173 METAL-DEPENDENT HYDROLASE MJ1163-RELATED"/>
    <property type="match status" value="1"/>
</dbReference>
<evidence type="ECO:0000259" key="2">
    <source>
        <dbReference type="SMART" id="SM00849"/>
    </source>
</evidence>
<feature type="transmembrane region" description="Helical" evidence="1">
    <location>
        <begin position="24"/>
        <end position="44"/>
    </location>
</feature>
<dbReference type="PROSITE" id="PS51257">
    <property type="entry name" value="PROKAR_LIPOPROTEIN"/>
    <property type="match status" value="1"/>
</dbReference>
<reference evidence="3 4" key="1">
    <citation type="submission" date="2023-08" db="EMBL/GenBank/DDBJ databases">
        <title>Oxalobacteraceae gen .nov., isolated from river sludge outside the plant.</title>
        <authorList>
            <person name="Zhao S.Y."/>
        </authorList>
    </citation>
    <scope>NUCLEOTIDE SEQUENCE [LARGE SCALE GENOMIC DNA]</scope>
    <source>
        <strain evidence="3 4">R-40</strain>
    </source>
</reference>
<name>A0ABU1BSB7_9BURK</name>
<comment type="caution">
    <text evidence="3">The sequence shown here is derived from an EMBL/GenBank/DDBJ whole genome shotgun (WGS) entry which is preliminary data.</text>
</comment>
<evidence type="ECO:0000256" key="1">
    <source>
        <dbReference type="SAM" id="Phobius"/>
    </source>
</evidence>
<dbReference type="PANTHER" id="PTHR43546:SF7">
    <property type="entry name" value="METALLO-BETA-LACTAMASE DOMAIN-CONTAINING PROTEIN"/>
    <property type="match status" value="1"/>
</dbReference>
<keyword evidence="4" id="KW-1185">Reference proteome</keyword>
<accession>A0ABU1BSB7</accession>
<feature type="domain" description="Metallo-beta-lactamase" evidence="2">
    <location>
        <begin position="87"/>
        <end position="297"/>
    </location>
</feature>
<keyword evidence="1" id="KW-1133">Transmembrane helix</keyword>
<dbReference type="RefSeq" id="WP_338437870.1">
    <property type="nucleotide sequence ID" value="NZ_JAUYVH010000013.1"/>
</dbReference>
<dbReference type="SMART" id="SM00849">
    <property type="entry name" value="Lactamase_B"/>
    <property type="match status" value="1"/>
</dbReference>
<keyword evidence="1" id="KW-0812">Transmembrane</keyword>
<dbReference type="InterPro" id="IPR001279">
    <property type="entry name" value="Metallo-B-lactamas"/>
</dbReference>